<keyword evidence="7" id="KW-0472">Membrane</keyword>
<keyword evidence="5" id="KW-0812">Transmembrane</keyword>
<evidence type="ECO:0000256" key="5">
    <source>
        <dbReference type="ARBA" id="ARBA00022692"/>
    </source>
</evidence>
<evidence type="ECO:0000256" key="6">
    <source>
        <dbReference type="ARBA" id="ARBA00022989"/>
    </source>
</evidence>
<evidence type="ECO:0000256" key="3">
    <source>
        <dbReference type="ARBA" id="ARBA00022676"/>
    </source>
</evidence>
<feature type="domain" description="Glycosyltransferase RgtA/B/C/D-like" evidence="8">
    <location>
        <begin position="74"/>
        <end position="225"/>
    </location>
</feature>
<gene>
    <name evidence="9" type="ORF">MNBD_PLANCTO03-1658</name>
</gene>
<comment type="subcellular location">
    <subcellularLocation>
        <location evidence="1">Cell membrane</location>
        <topology evidence="1">Multi-pass membrane protein</topology>
    </subcellularLocation>
</comment>
<organism evidence="9">
    <name type="scientific">hydrothermal vent metagenome</name>
    <dbReference type="NCBI Taxonomy" id="652676"/>
    <lineage>
        <taxon>unclassified sequences</taxon>
        <taxon>metagenomes</taxon>
        <taxon>ecological metagenomes</taxon>
    </lineage>
</organism>
<accession>A0A3B1E105</accession>
<dbReference type="EMBL" id="UOGK01000155">
    <property type="protein sequence ID" value="VAX38805.1"/>
    <property type="molecule type" value="Genomic_DNA"/>
</dbReference>
<dbReference type="PANTHER" id="PTHR33908:SF11">
    <property type="entry name" value="MEMBRANE PROTEIN"/>
    <property type="match status" value="1"/>
</dbReference>
<dbReference type="GO" id="GO:0008610">
    <property type="term" value="P:lipid biosynthetic process"/>
    <property type="evidence" value="ECO:0007669"/>
    <property type="project" value="UniProtKB-ARBA"/>
</dbReference>
<evidence type="ECO:0000256" key="2">
    <source>
        <dbReference type="ARBA" id="ARBA00022475"/>
    </source>
</evidence>
<evidence type="ECO:0000259" key="8">
    <source>
        <dbReference type="Pfam" id="PF13231"/>
    </source>
</evidence>
<evidence type="ECO:0000256" key="7">
    <source>
        <dbReference type="ARBA" id="ARBA00023136"/>
    </source>
</evidence>
<keyword evidence="2" id="KW-1003">Cell membrane</keyword>
<dbReference type="GO" id="GO:0016763">
    <property type="term" value="F:pentosyltransferase activity"/>
    <property type="evidence" value="ECO:0007669"/>
    <property type="project" value="TreeGrafter"/>
</dbReference>
<evidence type="ECO:0000313" key="9">
    <source>
        <dbReference type="EMBL" id="VAX38805.1"/>
    </source>
</evidence>
<reference evidence="9" key="1">
    <citation type="submission" date="2018-06" db="EMBL/GenBank/DDBJ databases">
        <authorList>
            <person name="Zhirakovskaya E."/>
        </authorList>
    </citation>
    <scope>NUCLEOTIDE SEQUENCE</scope>
</reference>
<dbReference type="GO" id="GO:0005886">
    <property type="term" value="C:plasma membrane"/>
    <property type="evidence" value="ECO:0007669"/>
    <property type="project" value="UniProtKB-SubCell"/>
</dbReference>
<evidence type="ECO:0000256" key="1">
    <source>
        <dbReference type="ARBA" id="ARBA00004651"/>
    </source>
</evidence>
<sequence length="531" mass="56982">MRRVLGWVCASRLRQMVLLMLVCSAVFLPGLGSTGLSMSEGHRVIPAWEMLDDARAGEPHWLVPRMFEAVYLRKPPGMMWAIASSSAALGETEFAARLPSVFAATLLALSVWFFATRWFGSPWGLAAGLAQALLPVTWPSARSAEIESLHMFTTGAASLLVLDMLLRPGEKRGGSSVRGVLLFVLLLGMFLTKGLSGVPFVAAAAITGAVFLRRSQRWPNSLAIVLAASGAVVLGRALTTHDLGGEPAVMQGVGAFLWEPGKRLAVVTLGVVVLVTMLPASLALLFPWGPDAKRERQDAARIATRGTPPEIAAQVLAVASVASLLILTLVGISNPRYGLPICALLTPMVAYVARGGWSALGGEKTRGLQGSTPEGAFVSKRPAIARAMFFGSPLAWPIVLLVAAGIFVGVLEPGRRASSGREAGIALATHLPDGAEVWADEMIEARPEVLLYAVREAKREGRKVRVRWLKPDFMPSDTPEGLLLLLREDDLADEVSRFAAEQRFGGLTEITRGEVHKYTFVLCRIEGRKAE</sequence>
<proteinExistence type="predicted"/>
<dbReference type="PANTHER" id="PTHR33908">
    <property type="entry name" value="MANNOSYLTRANSFERASE YKCB-RELATED"/>
    <property type="match status" value="1"/>
</dbReference>
<keyword evidence="6" id="KW-1133">Transmembrane helix</keyword>
<dbReference type="InterPro" id="IPR050297">
    <property type="entry name" value="LipidA_mod_glycosyltrf_83"/>
</dbReference>
<keyword evidence="4" id="KW-0808">Transferase</keyword>
<dbReference type="InterPro" id="IPR038731">
    <property type="entry name" value="RgtA/B/C-like"/>
</dbReference>
<name>A0A3B1E105_9ZZZZ</name>
<dbReference type="Pfam" id="PF13231">
    <property type="entry name" value="PMT_2"/>
    <property type="match status" value="1"/>
</dbReference>
<dbReference type="AlphaFoldDB" id="A0A3B1E105"/>
<evidence type="ECO:0000256" key="4">
    <source>
        <dbReference type="ARBA" id="ARBA00022679"/>
    </source>
</evidence>
<keyword evidence="3" id="KW-0328">Glycosyltransferase</keyword>
<protein>
    <recommendedName>
        <fullName evidence="8">Glycosyltransferase RgtA/B/C/D-like domain-containing protein</fullName>
    </recommendedName>
</protein>